<protein>
    <submittedName>
        <fullName evidence="12">Hemolysin activation/secretion protein</fullName>
    </submittedName>
</protein>
<keyword evidence="7" id="KW-0998">Cell outer membrane</keyword>
<dbReference type="Pfam" id="PF03865">
    <property type="entry name" value="ShlB"/>
    <property type="match status" value="1"/>
</dbReference>
<dbReference type="GO" id="GO:0046819">
    <property type="term" value="P:protein secretion by the type V secretion system"/>
    <property type="evidence" value="ECO:0007669"/>
    <property type="project" value="TreeGrafter"/>
</dbReference>
<dbReference type="Gene3D" id="2.40.160.50">
    <property type="entry name" value="membrane protein fhac: a member of the omp85/tpsb transporter family"/>
    <property type="match status" value="1"/>
</dbReference>
<keyword evidence="8" id="KW-0732">Signal</keyword>
<evidence type="ECO:0000313" key="13">
    <source>
        <dbReference type="Proteomes" id="UP000294841"/>
    </source>
</evidence>
<dbReference type="GO" id="GO:0009279">
    <property type="term" value="C:cell outer membrane"/>
    <property type="evidence" value="ECO:0007669"/>
    <property type="project" value="UniProtKB-SubCell"/>
</dbReference>
<dbReference type="EMBL" id="SLXI01000001">
    <property type="protein sequence ID" value="TCP14413.1"/>
    <property type="molecule type" value="Genomic_DNA"/>
</dbReference>
<evidence type="ECO:0000256" key="8">
    <source>
        <dbReference type="SAM" id="SignalP"/>
    </source>
</evidence>
<evidence type="ECO:0000256" key="1">
    <source>
        <dbReference type="ARBA" id="ARBA00004442"/>
    </source>
</evidence>
<dbReference type="FunFam" id="2.40.160.50:FF:000009">
    <property type="entry name" value="Putative hemolysin activator protein"/>
    <property type="match status" value="1"/>
</dbReference>
<keyword evidence="5" id="KW-0406">Ion transport</keyword>
<evidence type="ECO:0000259" key="10">
    <source>
        <dbReference type="Pfam" id="PF08479"/>
    </source>
</evidence>
<evidence type="ECO:0000256" key="6">
    <source>
        <dbReference type="ARBA" id="ARBA00023136"/>
    </source>
</evidence>
<evidence type="ECO:0000259" key="9">
    <source>
        <dbReference type="Pfam" id="PF03865"/>
    </source>
</evidence>
<dbReference type="InterPro" id="IPR051544">
    <property type="entry name" value="TPS_OM_transporter"/>
</dbReference>
<dbReference type="PANTHER" id="PTHR34597:SF3">
    <property type="entry name" value="OUTER MEMBRANE TRANSPORTER CDIB"/>
    <property type="match status" value="1"/>
</dbReference>
<dbReference type="PIRSF" id="PIRSF029745">
    <property type="entry name" value="FhaC"/>
    <property type="match status" value="1"/>
</dbReference>
<evidence type="ECO:0000256" key="2">
    <source>
        <dbReference type="ARBA" id="ARBA00009055"/>
    </source>
</evidence>
<organism evidence="12 13">
    <name type="scientific">Bisgaardia hudsonensis</name>
    <dbReference type="NCBI Taxonomy" id="109472"/>
    <lineage>
        <taxon>Bacteria</taxon>
        <taxon>Pseudomonadati</taxon>
        <taxon>Pseudomonadota</taxon>
        <taxon>Gammaproteobacteria</taxon>
        <taxon>Pasteurellales</taxon>
        <taxon>Pasteurellaceae</taxon>
        <taxon>Bisgaardia</taxon>
    </lineage>
</organism>
<reference evidence="12 13" key="1">
    <citation type="submission" date="2019-03" db="EMBL/GenBank/DDBJ databases">
        <title>Genomic Encyclopedia of Type Strains, Phase IV (KMG-IV): sequencing the most valuable type-strain genomes for metagenomic binning, comparative biology and taxonomic classification.</title>
        <authorList>
            <person name="Goeker M."/>
        </authorList>
    </citation>
    <scope>NUCLEOTIDE SEQUENCE [LARGE SCALE GENOMIC DNA]</scope>
    <source>
        <strain evidence="12 13">DSM 28231</strain>
    </source>
</reference>
<feature type="chain" id="PRO_5020679676" evidence="8">
    <location>
        <begin position="25"/>
        <end position="624"/>
    </location>
</feature>
<keyword evidence="5" id="KW-0813">Transport</keyword>
<feature type="signal peptide" evidence="8">
    <location>
        <begin position="1"/>
        <end position="24"/>
    </location>
</feature>
<proteinExistence type="inferred from homology"/>
<feature type="domain" description="Haemolysin activator HlyB C-terminal" evidence="9">
    <location>
        <begin position="266"/>
        <end position="588"/>
    </location>
</feature>
<dbReference type="Gene3D" id="3.10.20.310">
    <property type="entry name" value="membrane protein fhac"/>
    <property type="match status" value="1"/>
</dbReference>
<evidence type="ECO:0000313" key="12">
    <source>
        <dbReference type="EMBL" id="TCP14413.1"/>
    </source>
</evidence>
<gene>
    <name evidence="12" type="ORF">EV697_101554</name>
</gene>
<keyword evidence="6" id="KW-0472">Membrane</keyword>
<dbReference type="InterPro" id="IPR013686">
    <property type="entry name" value="Polypept-transport_assoc_ShlB"/>
</dbReference>
<feature type="domain" description="ShlB POTRA" evidence="11">
    <location>
        <begin position="227"/>
        <end position="258"/>
    </location>
</feature>
<dbReference type="PANTHER" id="PTHR34597">
    <property type="entry name" value="SLR1661 PROTEIN"/>
    <property type="match status" value="1"/>
</dbReference>
<comment type="caution">
    <text evidence="12">The sequence shown here is derived from an EMBL/GenBank/DDBJ whole genome shotgun (WGS) entry which is preliminary data.</text>
</comment>
<dbReference type="Pfam" id="PF17287">
    <property type="entry name" value="POTRA_3"/>
    <property type="match status" value="1"/>
</dbReference>
<sequence>MKKLSLSFITLVVSSVFYLNQVFATEPSIEQIKGLEKLDAKQQQRQQDLLEQKVEQFSAKSEVQFDTPPSSDLVLPKEEPLCYPIKNIHIITHPSSPLSSFTVSQSSSSNLFINEHFSSHSTKVLNTITTEKSQFSWAYQEAAKSLGLILPYCFGGEGLNVLVKKMQNIIIESGYVTTRLVVGEQDLNSGRLILTVIPGIVRNTIIEDKSGVDKFTRLGAWTGIVPQKGDILNVRDIEQSLENLKRVPTADATINIVPPEGESEIGESDLHIQYAQRFPFRLSLGLDDAGSTSTGRWQGSATLSLDNIFTANDLFYTSFTHSLSRPNWAGEDDKGRRQSHNLSFYYSVPWHYWQLSASHTESKYHQEVAGAFGSTVLYSGESENSKLSLSRIVFRNNQHKTTLVGSLWARKSYNFIDDEEVGIQRKRTGGWEFGIQHKAYLGNMTLELGLNYKRGTGLNHAIPYPDEKFDEGSSRMKIVSANIQLTKPFEWANQGLVYRTSLQGQWSKTALVAQDRFSIGGRYTIRGTDGELSLSGEHGWVWRNEIAMNLGQTGQQVYVTFDKGQVKGKSTKDLIGTSLTGLSLGLKGGWKWFNYDVFVGTPLSVPEGFKTSDTVVGFNLGASF</sequence>
<name>A0A4R2N3B5_9PAST</name>
<evidence type="ECO:0000256" key="3">
    <source>
        <dbReference type="ARBA" id="ARBA00022452"/>
    </source>
</evidence>
<evidence type="ECO:0000256" key="4">
    <source>
        <dbReference type="ARBA" id="ARBA00022692"/>
    </source>
</evidence>
<dbReference type="InterPro" id="IPR027282">
    <property type="entry name" value="TPS"/>
</dbReference>
<keyword evidence="4" id="KW-0812">Transmembrane</keyword>
<keyword evidence="13" id="KW-1185">Reference proteome</keyword>
<keyword evidence="3" id="KW-1134">Transmembrane beta strand</keyword>
<comment type="subcellular location">
    <subcellularLocation>
        <location evidence="1">Cell outer membrane</location>
    </subcellularLocation>
</comment>
<dbReference type="AlphaFoldDB" id="A0A4R2N3B5"/>
<dbReference type="RefSeq" id="WP_132022267.1">
    <property type="nucleotide sequence ID" value="NZ_CP016605.1"/>
</dbReference>
<dbReference type="Proteomes" id="UP000294841">
    <property type="component" value="Unassembled WGS sequence"/>
</dbReference>
<evidence type="ECO:0000259" key="11">
    <source>
        <dbReference type="Pfam" id="PF17287"/>
    </source>
</evidence>
<feature type="domain" description="Polypeptide-transport-associated ShlB-type" evidence="10">
    <location>
        <begin position="150"/>
        <end position="199"/>
    </location>
</feature>
<dbReference type="InterPro" id="IPR005565">
    <property type="entry name" value="Hemolysn_activator_HlyB_C"/>
</dbReference>
<dbReference type="GO" id="GO:0006811">
    <property type="term" value="P:monoatomic ion transport"/>
    <property type="evidence" value="ECO:0007669"/>
    <property type="project" value="UniProtKB-KW"/>
</dbReference>
<dbReference type="Pfam" id="PF08479">
    <property type="entry name" value="POTRA_2"/>
    <property type="match status" value="1"/>
</dbReference>
<dbReference type="GO" id="GO:0098046">
    <property type="term" value="C:type V protein secretion system complex"/>
    <property type="evidence" value="ECO:0007669"/>
    <property type="project" value="TreeGrafter"/>
</dbReference>
<evidence type="ECO:0000256" key="7">
    <source>
        <dbReference type="ARBA" id="ARBA00023237"/>
    </source>
</evidence>
<accession>A0A4R2N3B5</accession>
<evidence type="ECO:0000256" key="5">
    <source>
        <dbReference type="ARBA" id="ARBA00023065"/>
    </source>
</evidence>
<dbReference type="InterPro" id="IPR035251">
    <property type="entry name" value="ShlB_POTRA"/>
</dbReference>
<comment type="similarity">
    <text evidence="2">Belongs to the TPS (TC 1.B.20) family.</text>
</comment>
<dbReference type="GO" id="GO:0008320">
    <property type="term" value="F:protein transmembrane transporter activity"/>
    <property type="evidence" value="ECO:0007669"/>
    <property type="project" value="TreeGrafter"/>
</dbReference>
<dbReference type="OrthoDB" id="290122at2"/>